<evidence type="ECO:0000313" key="4">
    <source>
        <dbReference type="Proteomes" id="UP000502706"/>
    </source>
</evidence>
<feature type="compositionally biased region" description="Acidic residues" evidence="1">
    <location>
        <begin position="48"/>
        <end position="58"/>
    </location>
</feature>
<proteinExistence type="predicted"/>
<feature type="region of interest" description="Disordered" evidence="1">
    <location>
        <begin position="45"/>
        <end position="75"/>
    </location>
</feature>
<protein>
    <recommendedName>
        <fullName evidence="5">Excalibur calcium-binding domain-containing protein</fullName>
    </recommendedName>
</protein>
<dbReference type="KEGG" id="rmar:GBA65_04290"/>
<evidence type="ECO:0008006" key="5">
    <source>
        <dbReference type="Google" id="ProtNLM"/>
    </source>
</evidence>
<dbReference type="Proteomes" id="UP000502706">
    <property type="component" value="Chromosome"/>
</dbReference>
<gene>
    <name evidence="3" type="ORF">GBA65_04290</name>
</gene>
<sequence length="237" mass="24391">MLLMFALGAMAVAALAPAALAQQHGAEEDVFDCADFATRTGAQALLGPEDDSKLDDDGDGKACEIGPDGKAEDGTKLAAKTGGDLDCIDFPSQEAAQAKLKAKPSDPDGLDLDNSGVACQIVPVPYEDGASDRTPVAAAKSKAKLDCADFEYQQEAQMILLRDEADPNGLDEDGNGLACEEELESFAANEEVVEAARASTHSDGGLDPWLLLVLAGGLAGPGAVGVAAWRRRGTSEG</sequence>
<name>A0A6G8PU46_9ACTN</name>
<feature type="signal peptide" evidence="2">
    <location>
        <begin position="1"/>
        <end position="21"/>
    </location>
</feature>
<accession>A0A6G8PU46</accession>
<keyword evidence="4" id="KW-1185">Reference proteome</keyword>
<organism evidence="3 4">
    <name type="scientific">Rubrobacter marinus</name>
    <dbReference type="NCBI Taxonomy" id="2653852"/>
    <lineage>
        <taxon>Bacteria</taxon>
        <taxon>Bacillati</taxon>
        <taxon>Actinomycetota</taxon>
        <taxon>Rubrobacteria</taxon>
        <taxon>Rubrobacterales</taxon>
        <taxon>Rubrobacteraceae</taxon>
        <taxon>Rubrobacter</taxon>
    </lineage>
</organism>
<evidence type="ECO:0000256" key="2">
    <source>
        <dbReference type="SAM" id="SignalP"/>
    </source>
</evidence>
<feature type="compositionally biased region" description="Basic and acidic residues" evidence="1">
    <location>
        <begin position="59"/>
        <end position="75"/>
    </location>
</feature>
<dbReference type="EMBL" id="CP045121">
    <property type="protein sequence ID" value="QIN77864.1"/>
    <property type="molecule type" value="Genomic_DNA"/>
</dbReference>
<dbReference type="AlphaFoldDB" id="A0A6G8PU46"/>
<evidence type="ECO:0000313" key="3">
    <source>
        <dbReference type="EMBL" id="QIN77864.1"/>
    </source>
</evidence>
<evidence type="ECO:0000256" key="1">
    <source>
        <dbReference type="SAM" id="MobiDB-lite"/>
    </source>
</evidence>
<keyword evidence="2" id="KW-0732">Signal</keyword>
<reference evidence="3 4" key="1">
    <citation type="submission" date="2019-10" db="EMBL/GenBank/DDBJ databases">
        <title>Rubrobacter sp nov SCSIO 52915 isolated from a deep-sea sediment in the South China Sea.</title>
        <authorList>
            <person name="Chen R.W."/>
        </authorList>
    </citation>
    <scope>NUCLEOTIDE SEQUENCE [LARGE SCALE GENOMIC DNA]</scope>
    <source>
        <strain evidence="3 4">SCSIO 52915</strain>
    </source>
</reference>
<feature type="chain" id="PRO_5026096821" description="Excalibur calcium-binding domain-containing protein" evidence="2">
    <location>
        <begin position="22"/>
        <end position="237"/>
    </location>
</feature>